<dbReference type="InterPro" id="IPR043502">
    <property type="entry name" value="DNA/RNA_pol_sf"/>
</dbReference>
<reference evidence="4" key="3">
    <citation type="submission" date="2025-09" db="UniProtKB">
        <authorList>
            <consortium name="Ensembl"/>
        </authorList>
    </citation>
    <scope>IDENTIFICATION</scope>
</reference>
<dbReference type="PANTHER" id="PTHR46670:SF4">
    <property type="entry name" value="REVERSE TRANSCRIPTASE DOMAIN-CONTAINING PROTEIN"/>
    <property type="match status" value="1"/>
</dbReference>
<feature type="transmembrane region" description="Helical" evidence="1">
    <location>
        <begin position="674"/>
        <end position="695"/>
    </location>
</feature>
<accession>A0A669AV34</accession>
<dbReference type="GO" id="GO:0003824">
    <property type="term" value="F:catalytic activity"/>
    <property type="evidence" value="ECO:0007669"/>
    <property type="project" value="InterPro"/>
</dbReference>
<keyword evidence="5" id="KW-1185">Reference proteome</keyword>
<proteinExistence type="predicted"/>
<protein>
    <recommendedName>
        <fullName evidence="3">Reverse transcriptase domain-containing protein</fullName>
    </recommendedName>
</protein>
<feature type="chain" id="PRO_5025336153" description="Reverse transcriptase domain-containing protein" evidence="2">
    <location>
        <begin position="28"/>
        <end position="872"/>
    </location>
</feature>
<feature type="domain" description="Reverse transcriptase" evidence="3">
    <location>
        <begin position="586"/>
        <end position="841"/>
    </location>
</feature>
<dbReference type="InterPro" id="IPR036691">
    <property type="entry name" value="Endo/exonu/phosph_ase_sf"/>
</dbReference>
<keyword evidence="1" id="KW-0812">Transmembrane</keyword>
<dbReference type="CDD" id="cd01650">
    <property type="entry name" value="RT_nLTR_like"/>
    <property type="match status" value="1"/>
</dbReference>
<dbReference type="Pfam" id="PF00078">
    <property type="entry name" value="RVT_1"/>
    <property type="match status" value="1"/>
</dbReference>
<organism evidence="4 5">
    <name type="scientific">Oreochromis niloticus</name>
    <name type="common">Nile tilapia</name>
    <name type="synonym">Tilapia nilotica</name>
    <dbReference type="NCBI Taxonomy" id="8128"/>
    <lineage>
        <taxon>Eukaryota</taxon>
        <taxon>Metazoa</taxon>
        <taxon>Chordata</taxon>
        <taxon>Craniata</taxon>
        <taxon>Vertebrata</taxon>
        <taxon>Euteleostomi</taxon>
        <taxon>Actinopterygii</taxon>
        <taxon>Neopterygii</taxon>
        <taxon>Teleostei</taxon>
        <taxon>Neoteleostei</taxon>
        <taxon>Acanthomorphata</taxon>
        <taxon>Ovalentaria</taxon>
        <taxon>Cichlomorphae</taxon>
        <taxon>Cichliformes</taxon>
        <taxon>Cichlidae</taxon>
        <taxon>African cichlids</taxon>
        <taxon>Pseudocrenilabrinae</taxon>
        <taxon>Oreochromini</taxon>
        <taxon>Oreochromis</taxon>
    </lineage>
</organism>
<evidence type="ECO:0000313" key="4">
    <source>
        <dbReference type="Ensembl" id="ENSONIP00000026936.1"/>
    </source>
</evidence>
<dbReference type="OMA" id="SDHCKIE"/>
<dbReference type="SUPFAM" id="SSF56219">
    <property type="entry name" value="DNase I-like"/>
    <property type="match status" value="1"/>
</dbReference>
<dbReference type="InterPro" id="IPR000477">
    <property type="entry name" value="RT_dom"/>
</dbReference>
<dbReference type="SUPFAM" id="SSF56672">
    <property type="entry name" value="DNA/RNA polymerases"/>
    <property type="match status" value="1"/>
</dbReference>
<dbReference type="GeneTree" id="ENSGT01150000286909"/>
<dbReference type="PANTHER" id="PTHR46670">
    <property type="entry name" value="ENDO/EXONUCLEASE/PHOSPHATASE DOMAIN-CONTAINING PROTEIN"/>
    <property type="match status" value="1"/>
</dbReference>
<keyword evidence="2" id="KW-0732">Signal</keyword>
<dbReference type="Ensembl" id="ENSONIT00000046109.1">
    <property type="protein sequence ID" value="ENSONIP00000026936.1"/>
    <property type="gene ID" value="ENSONIG00000043089.1"/>
</dbReference>
<feature type="transmembrane region" description="Helical" evidence="1">
    <location>
        <begin position="707"/>
        <end position="726"/>
    </location>
</feature>
<name>A0A669AV34_ORENI</name>
<dbReference type="PROSITE" id="PS50878">
    <property type="entry name" value="RT_POL"/>
    <property type="match status" value="1"/>
</dbReference>
<evidence type="ECO:0000313" key="5">
    <source>
        <dbReference type="Proteomes" id="UP000005207"/>
    </source>
</evidence>
<keyword evidence="1" id="KW-1133">Transmembrane helix</keyword>
<dbReference type="Pfam" id="PF03372">
    <property type="entry name" value="Exo_endo_phos"/>
    <property type="match status" value="1"/>
</dbReference>
<feature type="transmembrane region" description="Helical" evidence="1">
    <location>
        <begin position="746"/>
        <end position="765"/>
    </location>
</feature>
<dbReference type="AlphaFoldDB" id="A0A669AV34"/>
<dbReference type="InParanoid" id="A0A669AV34"/>
<sequence>MTTAKLLLFRALLAGFVLQSILRPVSSTLRYSTSELLFLCFQHLSTFPPASLLHPAIAWRPRRKYVHRGSRRNYRIDSRNSIPSLWSSHRRSARKPGGQTADRSVLASPARSVCKACGDYPVSVGLLNIQSLSNKGPLVYDLLNDHNLDFLCLTETWQRTNDFADLNLTTPPGFVYTCQPRVSGRGGGLAILYNSKYKVSSLSAPAYSSFESMLIQINGPTPTVLVAVYHPPKINSDVLTDFSNFLAETLLLSPNILLLGDFNIHMDNTSNSATRDFISCLDNFGLHQYMDIPTHSKGHILDLVCCIGVTPKNCAVLDMPFSDHKLVLFNASLPLYKNKQNRSITFRNIRGIDLSALSHGINNLPTIDASASIDDLVSHYNNELINLLDTLASQKTRTVSFSRSAPWYSSELRQLKAIGCRLEHLSRKTGLTIHKDMYLSHIQHYKEAIHHAKSAYYTSVIESAEGNTHTLFSTLHNTVKPPDTFAIHTHSAAVCNKFMDFFYTKIENLHQQLPSSCEMVNCSICIFCPSQLSSSLSNFELPTITQLSSIITNLKSSSCKLDPLPTNLVKLSFPSLAPLIANIVHSSLISGSVPSSLKTAIITPILKKNGSDPSNLNNFRQISNLPFLAKILEKIVAAQVHHHLIGNNLYEQFQSGFRSCHSTETALVKITNDLLLAADSGLISILILLDLTAAFDTISHRILLHRLASIGINGTVLAWFTSYLSGRSQFVQLLPHRSLSTPVNSGVPQGSVLGPLLFIIYLLPLGNIFRKHNIQFHCYADDTQLYLSSKPTATLPPTSISDCLSEIKVWFTHNFLKLNGNKTEFILIGTRSKLTTVPTSPSLSIDNSVVTPSLRLRVLVSSLIALCPSQHI</sequence>
<dbReference type="Proteomes" id="UP000005207">
    <property type="component" value="Linkage group LG14"/>
</dbReference>
<reference evidence="5" key="1">
    <citation type="submission" date="2012-01" db="EMBL/GenBank/DDBJ databases">
        <title>The Genome Sequence of Oreochromis niloticus (Nile Tilapia).</title>
        <authorList>
            <consortium name="Broad Institute Genome Assembly Team"/>
            <consortium name="Broad Institute Sequencing Platform"/>
            <person name="Di Palma F."/>
            <person name="Johnson J."/>
            <person name="Lander E.S."/>
            <person name="Lindblad-Toh K."/>
        </authorList>
    </citation>
    <scope>NUCLEOTIDE SEQUENCE [LARGE SCALE GENOMIC DNA]</scope>
</reference>
<reference evidence="4" key="2">
    <citation type="submission" date="2025-08" db="UniProtKB">
        <authorList>
            <consortium name="Ensembl"/>
        </authorList>
    </citation>
    <scope>IDENTIFICATION</scope>
</reference>
<dbReference type="InterPro" id="IPR005135">
    <property type="entry name" value="Endo/exonuclease/phosphatase"/>
</dbReference>
<keyword evidence="1" id="KW-0472">Membrane</keyword>
<evidence type="ECO:0000256" key="2">
    <source>
        <dbReference type="SAM" id="SignalP"/>
    </source>
</evidence>
<evidence type="ECO:0000259" key="3">
    <source>
        <dbReference type="PROSITE" id="PS50878"/>
    </source>
</evidence>
<feature type="signal peptide" evidence="2">
    <location>
        <begin position="1"/>
        <end position="27"/>
    </location>
</feature>
<dbReference type="Gene3D" id="3.60.10.10">
    <property type="entry name" value="Endonuclease/exonuclease/phosphatase"/>
    <property type="match status" value="1"/>
</dbReference>
<evidence type="ECO:0000256" key="1">
    <source>
        <dbReference type="SAM" id="Phobius"/>
    </source>
</evidence>